<dbReference type="EMBL" id="CAMAPF010000915">
    <property type="protein sequence ID" value="CAH9120415.1"/>
    <property type="molecule type" value="Genomic_DNA"/>
</dbReference>
<feature type="region of interest" description="Disordered" evidence="1">
    <location>
        <begin position="85"/>
        <end position="136"/>
    </location>
</feature>
<name>A0AAV0EAQ0_9ASTE</name>
<evidence type="ECO:0000313" key="2">
    <source>
        <dbReference type="EMBL" id="CAH9120415.1"/>
    </source>
</evidence>
<feature type="compositionally biased region" description="Polar residues" evidence="1">
    <location>
        <begin position="112"/>
        <end position="125"/>
    </location>
</feature>
<comment type="caution">
    <text evidence="2">The sequence shown here is derived from an EMBL/GenBank/DDBJ whole genome shotgun (WGS) entry which is preliminary data.</text>
</comment>
<organism evidence="2 3">
    <name type="scientific">Cuscuta epithymum</name>
    <dbReference type="NCBI Taxonomy" id="186058"/>
    <lineage>
        <taxon>Eukaryota</taxon>
        <taxon>Viridiplantae</taxon>
        <taxon>Streptophyta</taxon>
        <taxon>Embryophyta</taxon>
        <taxon>Tracheophyta</taxon>
        <taxon>Spermatophyta</taxon>
        <taxon>Magnoliopsida</taxon>
        <taxon>eudicotyledons</taxon>
        <taxon>Gunneridae</taxon>
        <taxon>Pentapetalae</taxon>
        <taxon>asterids</taxon>
        <taxon>lamiids</taxon>
        <taxon>Solanales</taxon>
        <taxon>Convolvulaceae</taxon>
        <taxon>Cuscuteae</taxon>
        <taxon>Cuscuta</taxon>
        <taxon>Cuscuta subgen. Cuscuta</taxon>
    </lineage>
</organism>
<accession>A0AAV0EAQ0</accession>
<dbReference type="Proteomes" id="UP001152523">
    <property type="component" value="Unassembled WGS sequence"/>
</dbReference>
<dbReference type="AlphaFoldDB" id="A0AAV0EAQ0"/>
<gene>
    <name evidence="2" type="ORF">CEPIT_LOCUS23026</name>
</gene>
<evidence type="ECO:0000313" key="3">
    <source>
        <dbReference type="Proteomes" id="UP001152523"/>
    </source>
</evidence>
<evidence type="ECO:0000256" key="1">
    <source>
        <dbReference type="SAM" id="MobiDB-lite"/>
    </source>
</evidence>
<keyword evidence="3" id="KW-1185">Reference proteome</keyword>
<protein>
    <submittedName>
        <fullName evidence="2">Uncharacterized protein</fullName>
    </submittedName>
</protein>
<proteinExistence type="predicted"/>
<reference evidence="2" key="1">
    <citation type="submission" date="2022-07" db="EMBL/GenBank/DDBJ databases">
        <authorList>
            <person name="Macas J."/>
            <person name="Novak P."/>
            <person name="Neumann P."/>
        </authorList>
    </citation>
    <scope>NUCLEOTIDE SEQUENCE</scope>
</reference>
<sequence>MLSPSPQFSALIIRSLRVSLSPADQEFWPEKFLAGGPFSISTYTTEDHLSRLGFLTSGLCSPSDILAPLSLGPGMTSRAERFKKMNGEGSHASAQDRPSKKQKAILPASQGEGVSSPSMPITNDPVTKETRRITRSTSGARDVMLKEGLKSVADGPLQDDCLHVAAELVLKISGKNRQHVVREQELLTLLSEERAAHKRLMSEVIEAHTVREAQERDAHAAELTKVRAEREHYIDSHLEEIAERWLKTPAGVDRLDKDGLLCYNLGEYTKQQEIYAVLKAKHGASCIVDWGLPFEIPNPEPENVDSSSRVVPLCELPRGEDPDHPITSKEVAMLGL</sequence>